<proteinExistence type="predicted"/>
<name>A0A0A9ADL6_ARUDO</name>
<reference evidence="2" key="1">
    <citation type="submission" date="2014-09" db="EMBL/GenBank/DDBJ databases">
        <authorList>
            <person name="Magalhaes I.L.F."/>
            <person name="Oliveira U."/>
            <person name="Santos F.R."/>
            <person name="Vidigal T.H.D.A."/>
            <person name="Brescovit A.D."/>
            <person name="Santos A.J."/>
        </authorList>
    </citation>
    <scope>NUCLEOTIDE SEQUENCE</scope>
    <source>
        <tissue evidence="2">Shoot tissue taken approximately 20 cm above the soil surface</tissue>
    </source>
</reference>
<dbReference type="EMBL" id="GBRH01248689">
    <property type="protein sequence ID" value="JAD49206.1"/>
    <property type="molecule type" value="Transcribed_RNA"/>
</dbReference>
<accession>A0A0A9ADL6</accession>
<feature type="transmembrane region" description="Helical" evidence="1">
    <location>
        <begin position="35"/>
        <end position="54"/>
    </location>
</feature>
<reference evidence="2" key="2">
    <citation type="journal article" date="2015" name="Data Brief">
        <title>Shoot transcriptome of the giant reed, Arundo donax.</title>
        <authorList>
            <person name="Barrero R.A."/>
            <person name="Guerrero F.D."/>
            <person name="Moolhuijzen P."/>
            <person name="Goolsby J.A."/>
            <person name="Tidwell J."/>
            <person name="Bellgard S.E."/>
            <person name="Bellgard M.I."/>
        </authorList>
    </citation>
    <scope>NUCLEOTIDE SEQUENCE</scope>
    <source>
        <tissue evidence="2">Shoot tissue taken approximately 20 cm above the soil surface</tissue>
    </source>
</reference>
<evidence type="ECO:0000313" key="2">
    <source>
        <dbReference type="EMBL" id="JAD49206.1"/>
    </source>
</evidence>
<keyword evidence="1" id="KW-1133">Transmembrane helix</keyword>
<organism evidence="2">
    <name type="scientific">Arundo donax</name>
    <name type="common">Giant reed</name>
    <name type="synonym">Donax arundinaceus</name>
    <dbReference type="NCBI Taxonomy" id="35708"/>
    <lineage>
        <taxon>Eukaryota</taxon>
        <taxon>Viridiplantae</taxon>
        <taxon>Streptophyta</taxon>
        <taxon>Embryophyta</taxon>
        <taxon>Tracheophyta</taxon>
        <taxon>Spermatophyta</taxon>
        <taxon>Magnoliopsida</taxon>
        <taxon>Liliopsida</taxon>
        <taxon>Poales</taxon>
        <taxon>Poaceae</taxon>
        <taxon>PACMAD clade</taxon>
        <taxon>Arundinoideae</taxon>
        <taxon>Arundineae</taxon>
        <taxon>Arundo</taxon>
    </lineage>
</organism>
<protein>
    <submittedName>
        <fullName evidence="2">Uncharacterized protein</fullName>
    </submittedName>
</protein>
<keyword evidence="1" id="KW-0812">Transmembrane</keyword>
<keyword evidence="1" id="KW-0472">Membrane</keyword>
<evidence type="ECO:0000256" key="1">
    <source>
        <dbReference type="SAM" id="Phobius"/>
    </source>
</evidence>
<sequence length="61" mass="7105">MSIRISFDTCKTTRQEKSYTIFIVSEFKFYSFKKCIPLAIACEYVCIILLYLYGGHSLACF</sequence>
<dbReference type="AlphaFoldDB" id="A0A0A9ADL6"/>